<dbReference type="EMBL" id="FQZB01000008">
    <property type="protein sequence ID" value="SHJ37929.1"/>
    <property type="molecule type" value="Genomic_DNA"/>
</dbReference>
<dbReference type="Gene3D" id="1.10.10.10">
    <property type="entry name" value="Winged helix-like DNA-binding domain superfamily/Winged helix DNA-binding domain"/>
    <property type="match status" value="1"/>
</dbReference>
<sequence>MTNKKIMIVDDEEAILTLLTAVLNKEGFNNIKAINDSISSIKVCKSYKPDIIILDIMMPTMSGFEVFSEIRKFTDVPILFLSAKSDEVDKILGLGFGADDYITKPFSPKEVAFRIKAHLRIVERIKESLNNDDEKLHTKDFTIDFKNGEITKGNNTYELRAKELKLIKLLVTNKNNILPKDMIIEKVWGESFDGYDNTLMVHIRKLREKLENDPSAPNYIKTVKGIGYKFSI</sequence>
<evidence type="ECO:0000313" key="13">
    <source>
        <dbReference type="Proteomes" id="UP000184310"/>
    </source>
</evidence>
<evidence type="ECO:0000259" key="11">
    <source>
        <dbReference type="PROSITE" id="PS51755"/>
    </source>
</evidence>
<dbReference type="PROSITE" id="PS50110">
    <property type="entry name" value="RESPONSE_REGULATORY"/>
    <property type="match status" value="1"/>
</dbReference>
<feature type="domain" description="Response regulatory" evidence="10">
    <location>
        <begin position="5"/>
        <end position="119"/>
    </location>
</feature>
<dbReference type="RefSeq" id="WP_072986360.1">
    <property type="nucleotide sequence ID" value="NZ_FQZB01000008.1"/>
</dbReference>
<dbReference type="InterPro" id="IPR036388">
    <property type="entry name" value="WH-like_DNA-bd_sf"/>
</dbReference>
<dbReference type="InterPro" id="IPR011006">
    <property type="entry name" value="CheY-like_superfamily"/>
</dbReference>
<evidence type="ECO:0000256" key="4">
    <source>
        <dbReference type="ARBA" id="ARBA00023015"/>
    </source>
</evidence>
<comment type="function">
    <text evidence="7">May play the central regulatory role in sporulation. It may be an element of the effector pathway responsible for the activation of sporulation genes in response to nutritional stress. Spo0A may act in concert with spo0H (a sigma factor) to control the expression of some genes that are critical to the sporulation process.</text>
</comment>
<dbReference type="InterPro" id="IPR039420">
    <property type="entry name" value="WalR-like"/>
</dbReference>
<dbReference type="Pfam" id="PF00486">
    <property type="entry name" value="Trans_reg_C"/>
    <property type="match status" value="1"/>
</dbReference>
<dbReference type="InterPro" id="IPR001867">
    <property type="entry name" value="OmpR/PhoB-type_DNA-bd"/>
</dbReference>
<dbReference type="Gene3D" id="6.10.250.690">
    <property type="match status" value="1"/>
</dbReference>
<evidence type="ECO:0000256" key="3">
    <source>
        <dbReference type="ARBA" id="ARBA00023012"/>
    </source>
</evidence>
<feature type="DNA-binding region" description="OmpR/PhoB-type" evidence="9">
    <location>
        <begin position="133"/>
        <end position="232"/>
    </location>
</feature>
<dbReference type="PANTHER" id="PTHR48111">
    <property type="entry name" value="REGULATOR OF RPOS"/>
    <property type="match status" value="1"/>
</dbReference>
<dbReference type="SUPFAM" id="SSF52172">
    <property type="entry name" value="CheY-like"/>
    <property type="match status" value="1"/>
</dbReference>
<dbReference type="SMART" id="SM00862">
    <property type="entry name" value="Trans_reg_C"/>
    <property type="match status" value="1"/>
</dbReference>
<dbReference type="SMART" id="SM00448">
    <property type="entry name" value="REC"/>
    <property type="match status" value="1"/>
</dbReference>
<dbReference type="STRING" id="1121302.SAMN02745163_01816"/>
<dbReference type="Gene3D" id="3.40.50.2300">
    <property type="match status" value="1"/>
</dbReference>
<protein>
    <recommendedName>
        <fullName evidence="1">Stage 0 sporulation protein A homolog</fullName>
    </recommendedName>
</protein>
<keyword evidence="2 8" id="KW-0597">Phosphoprotein</keyword>
<evidence type="ECO:0000256" key="9">
    <source>
        <dbReference type="PROSITE-ProRule" id="PRU01091"/>
    </source>
</evidence>
<keyword evidence="6" id="KW-0804">Transcription</keyword>
<dbReference type="GO" id="GO:0006355">
    <property type="term" value="P:regulation of DNA-templated transcription"/>
    <property type="evidence" value="ECO:0007669"/>
    <property type="project" value="InterPro"/>
</dbReference>
<keyword evidence="4" id="KW-0805">Transcription regulation</keyword>
<dbReference type="PROSITE" id="PS51755">
    <property type="entry name" value="OMPR_PHOB"/>
    <property type="match status" value="1"/>
</dbReference>
<name>A0A1M6IUB2_9CLOT</name>
<feature type="modified residue" description="4-aspartylphosphate" evidence="8">
    <location>
        <position position="55"/>
    </location>
</feature>
<dbReference type="SUPFAM" id="SSF46894">
    <property type="entry name" value="C-terminal effector domain of the bipartite response regulators"/>
    <property type="match status" value="1"/>
</dbReference>
<dbReference type="InterPro" id="IPR016032">
    <property type="entry name" value="Sig_transdc_resp-reg_C-effctor"/>
</dbReference>
<dbReference type="Pfam" id="PF00072">
    <property type="entry name" value="Response_reg"/>
    <property type="match status" value="1"/>
</dbReference>
<accession>A0A1M6IUB2</accession>
<evidence type="ECO:0000256" key="7">
    <source>
        <dbReference type="ARBA" id="ARBA00024867"/>
    </source>
</evidence>
<evidence type="ECO:0000256" key="6">
    <source>
        <dbReference type="ARBA" id="ARBA00023163"/>
    </source>
</evidence>
<feature type="domain" description="OmpR/PhoB-type" evidence="11">
    <location>
        <begin position="133"/>
        <end position="232"/>
    </location>
</feature>
<dbReference type="InterPro" id="IPR001789">
    <property type="entry name" value="Sig_transdc_resp-reg_receiver"/>
</dbReference>
<evidence type="ECO:0000259" key="10">
    <source>
        <dbReference type="PROSITE" id="PS50110"/>
    </source>
</evidence>
<keyword evidence="5 9" id="KW-0238">DNA-binding</keyword>
<evidence type="ECO:0000256" key="1">
    <source>
        <dbReference type="ARBA" id="ARBA00018672"/>
    </source>
</evidence>
<keyword evidence="3" id="KW-0902">Two-component regulatory system</keyword>
<reference evidence="12 13" key="1">
    <citation type="submission" date="2016-11" db="EMBL/GenBank/DDBJ databases">
        <authorList>
            <person name="Jaros S."/>
            <person name="Januszkiewicz K."/>
            <person name="Wedrychowicz H."/>
        </authorList>
    </citation>
    <scope>NUCLEOTIDE SEQUENCE [LARGE SCALE GENOMIC DNA]</scope>
    <source>
        <strain evidence="12 13">DSM 21758</strain>
    </source>
</reference>
<dbReference type="FunFam" id="1.10.10.10:FF:000018">
    <property type="entry name" value="DNA-binding response regulator ResD"/>
    <property type="match status" value="1"/>
</dbReference>
<evidence type="ECO:0000256" key="5">
    <source>
        <dbReference type="ARBA" id="ARBA00023125"/>
    </source>
</evidence>
<evidence type="ECO:0000313" key="12">
    <source>
        <dbReference type="EMBL" id="SHJ37929.1"/>
    </source>
</evidence>
<dbReference type="GO" id="GO:0005829">
    <property type="term" value="C:cytosol"/>
    <property type="evidence" value="ECO:0007669"/>
    <property type="project" value="TreeGrafter"/>
</dbReference>
<dbReference type="Proteomes" id="UP000184310">
    <property type="component" value="Unassembled WGS sequence"/>
</dbReference>
<evidence type="ECO:0000256" key="8">
    <source>
        <dbReference type="PROSITE-ProRule" id="PRU00169"/>
    </source>
</evidence>
<organism evidence="12 13">
    <name type="scientific">Clostridium cavendishii DSM 21758</name>
    <dbReference type="NCBI Taxonomy" id="1121302"/>
    <lineage>
        <taxon>Bacteria</taxon>
        <taxon>Bacillati</taxon>
        <taxon>Bacillota</taxon>
        <taxon>Clostridia</taxon>
        <taxon>Eubacteriales</taxon>
        <taxon>Clostridiaceae</taxon>
        <taxon>Clostridium</taxon>
    </lineage>
</organism>
<dbReference type="GO" id="GO:0000976">
    <property type="term" value="F:transcription cis-regulatory region binding"/>
    <property type="evidence" value="ECO:0007669"/>
    <property type="project" value="TreeGrafter"/>
</dbReference>
<evidence type="ECO:0000256" key="2">
    <source>
        <dbReference type="ARBA" id="ARBA00022553"/>
    </source>
</evidence>
<dbReference type="CDD" id="cd00383">
    <property type="entry name" value="trans_reg_C"/>
    <property type="match status" value="1"/>
</dbReference>
<gene>
    <name evidence="12" type="ORF">SAMN02745163_01816</name>
</gene>
<dbReference type="AlphaFoldDB" id="A0A1M6IUB2"/>
<keyword evidence="13" id="KW-1185">Reference proteome</keyword>
<dbReference type="GO" id="GO:0000156">
    <property type="term" value="F:phosphorelay response regulator activity"/>
    <property type="evidence" value="ECO:0007669"/>
    <property type="project" value="TreeGrafter"/>
</dbReference>
<proteinExistence type="predicted"/>
<dbReference type="GO" id="GO:0032993">
    <property type="term" value="C:protein-DNA complex"/>
    <property type="evidence" value="ECO:0007669"/>
    <property type="project" value="TreeGrafter"/>
</dbReference>
<dbReference type="PANTHER" id="PTHR48111:SF52">
    <property type="entry name" value="TRANSCRIPTIONAL REGULATORY PROTEIN YVRH"/>
    <property type="match status" value="1"/>
</dbReference>